<evidence type="ECO:0000256" key="2">
    <source>
        <dbReference type="ARBA" id="ARBA00010781"/>
    </source>
</evidence>
<evidence type="ECO:0000256" key="5">
    <source>
        <dbReference type="ARBA" id="ARBA00022729"/>
    </source>
</evidence>
<dbReference type="AlphaFoldDB" id="A0AA38FDQ5"/>
<comment type="PTM">
    <text evidence="8">PSK-alpha is produced by endopeptidase digestion. PSK-beta is produced from PSK-alpha by exopeptidase digestion.</text>
</comment>
<keyword evidence="3 8" id="KW-0964">Secreted</keyword>
<organism evidence="9 10">
    <name type="scientific">Taxus chinensis</name>
    <name type="common">Chinese yew</name>
    <name type="synonym">Taxus wallichiana var. chinensis</name>
    <dbReference type="NCBI Taxonomy" id="29808"/>
    <lineage>
        <taxon>Eukaryota</taxon>
        <taxon>Viridiplantae</taxon>
        <taxon>Streptophyta</taxon>
        <taxon>Embryophyta</taxon>
        <taxon>Tracheophyta</taxon>
        <taxon>Spermatophyta</taxon>
        <taxon>Pinopsida</taxon>
        <taxon>Pinidae</taxon>
        <taxon>Conifers II</taxon>
        <taxon>Cupressales</taxon>
        <taxon>Taxaceae</taxon>
        <taxon>Taxus</taxon>
    </lineage>
</organism>
<dbReference type="GO" id="GO:0008083">
    <property type="term" value="F:growth factor activity"/>
    <property type="evidence" value="ECO:0007669"/>
    <property type="project" value="UniProtKB-UniRule"/>
</dbReference>
<dbReference type="PANTHER" id="PTHR33285:SF55">
    <property type="entry name" value="PHYTOSULFOKINES 3"/>
    <property type="match status" value="1"/>
</dbReference>
<evidence type="ECO:0000256" key="8">
    <source>
        <dbReference type="RuleBase" id="RU368031"/>
    </source>
</evidence>
<evidence type="ECO:0000256" key="1">
    <source>
        <dbReference type="ARBA" id="ARBA00004613"/>
    </source>
</evidence>
<dbReference type="Proteomes" id="UP000824469">
    <property type="component" value="Unassembled WGS sequence"/>
</dbReference>
<dbReference type="InterPro" id="IPR009438">
    <property type="entry name" value="Phytosulfokine"/>
</dbReference>
<evidence type="ECO:0000256" key="7">
    <source>
        <dbReference type="ARBA" id="ARBA00023030"/>
    </source>
</evidence>
<comment type="caution">
    <text evidence="9">The sequence shown here is derived from an EMBL/GenBank/DDBJ whole genome shotgun (WGS) entry which is preliminary data.</text>
</comment>
<evidence type="ECO:0000256" key="6">
    <source>
        <dbReference type="ARBA" id="ARBA00022782"/>
    </source>
</evidence>
<gene>
    <name evidence="9" type="ORF">KI387_029038</name>
</gene>
<evidence type="ECO:0000256" key="4">
    <source>
        <dbReference type="ARBA" id="ARBA00022641"/>
    </source>
</evidence>
<keyword evidence="8" id="KW-0217">Developmental protein</keyword>
<evidence type="ECO:0000313" key="9">
    <source>
        <dbReference type="EMBL" id="KAH9297356.1"/>
    </source>
</evidence>
<sequence>APDASTFFANDEMEIKHTFARTVETEELIAGKECDKDVDEEECTDRRTLAAHTDYIYTQDHNGP</sequence>
<dbReference type="GO" id="GO:0030154">
    <property type="term" value="P:cell differentiation"/>
    <property type="evidence" value="ECO:0007669"/>
    <property type="project" value="UniProtKB-UniRule"/>
</dbReference>
<dbReference type="GO" id="GO:0008283">
    <property type="term" value="P:cell population proliferation"/>
    <property type="evidence" value="ECO:0007669"/>
    <property type="project" value="UniProtKB-UniRule"/>
</dbReference>
<comment type="function">
    <text evidence="8">Promotes plant cell differentiation, organogenesis and somatic embryogenesis as well as cell proliferation.</text>
</comment>
<comment type="subcellular location">
    <subcellularLocation>
        <location evidence="1 8">Secreted</location>
    </subcellularLocation>
</comment>
<comment type="PTM">
    <text evidence="8">Sulfation is important for activity and for the binding to a putative membrane receptor.</text>
</comment>
<name>A0AA38FDQ5_TAXCH</name>
<dbReference type="EMBL" id="JAHRHJ020000010">
    <property type="protein sequence ID" value="KAH9297356.1"/>
    <property type="molecule type" value="Genomic_DNA"/>
</dbReference>
<proteinExistence type="inferred from homology"/>
<keyword evidence="10" id="KW-1185">Reference proteome</keyword>
<accession>A0AA38FDQ5</accession>
<keyword evidence="5 8" id="KW-0732">Signal</keyword>
<dbReference type="PANTHER" id="PTHR33285">
    <property type="entry name" value="PHYTOSULFOKINES 3"/>
    <property type="match status" value="1"/>
</dbReference>
<evidence type="ECO:0000256" key="3">
    <source>
        <dbReference type="ARBA" id="ARBA00022525"/>
    </source>
</evidence>
<comment type="similarity">
    <text evidence="2 8">Belongs to the phytosulfokine family.</text>
</comment>
<evidence type="ECO:0000313" key="10">
    <source>
        <dbReference type="Proteomes" id="UP000824469"/>
    </source>
</evidence>
<dbReference type="Pfam" id="PF06404">
    <property type="entry name" value="PSK"/>
    <property type="match status" value="1"/>
</dbReference>
<reference evidence="9 10" key="1">
    <citation type="journal article" date="2021" name="Nat. Plants">
        <title>The Taxus genome provides insights into paclitaxel biosynthesis.</title>
        <authorList>
            <person name="Xiong X."/>
            <person name="Gou J."/>
            <person name="Liao Q."/>
            <person name="Li Y."/>
            <person name="Zhou Q."/>
            <person name="Bi G."/>
            <person name="Li C."/>
            <person name="Du R."/>
            <person name="Wang X."/>
            <person name="Sun T."/>
            <person name="Guo L."/>
            <person name="Liang H."/>
            <person name="Lu P."/>
            <person name="Wu Y."/>
            <person name="Zhang Z."/>
            <person name="Ro D.K."/>
            <person name="Shang Y."/>
            <person name="Huang S."/>
            <person name="Yan J."/>
        </authorList>
    </citation>
    <scope>NUCLEOTIDE SEQUENCE [LARGE SCALE GENOMIC DNA]</scope>
    <source>
        <strain evidence="9">Ta-2019</strain>
    </source>
</reference>
<feature type="non-terminal residue" evidence="9">
    <location>
        <position position="1"/>
    </location>
</feature>
<protein>
    <recommendedName>
        <fullName evidence="8">Phytosulfokine</fullName>
    </recommendedName>
    <component>
        <recommendedName>
            <fullName evidence="8">Phytosulfokine-alpha</fullName>
            <shortName evidence="8">PSK-alpha</shortName>
            <shortName evidence="8">Phytosulfokine-a</shortName>
        </recommendedName>
    </component>
    <component>
        <recommendedName>
            <fullName evidence="8">Phytosulfokine-beta</fullName>
            <shortName evidence="8">PSK-beta</shortName>
            <shortName evidence="8">Phytosulfokine-b</shortName>
        </recommendedName>
    </component>
</protein>
<dbReference type="GO" id="GO:0005576">
    <property type="term" value="C:extracellular region"/>
    <property type="evidence" value="ECO:0007669"/>
    <property type="project" value="UniProtKB-SubCell"/>
</dbReference>
<keyword evidence="7 8" id="KW-0339">Growth factor</keyword>
<keyword evidence="4 8" id="KW-0765">Sulfation</keyword>
<keyword evidence="6 8" id="KW-0221">Differentiation</keyword>